<evidence type="ECO:0000313" key="6">
    <source>
        <dbReference type="EMBL" id="NZA04588.1"/>
    </source>
</evidence>
<evidence type="ECO:0000313" key="10">
    <source>
        <dbReference type="Proteomes" id="UP000307517"/>
    </source>
</evidence>
<reference evidence="7 9" key="1">
    <citation type="submission" date="2017-12" db="EMBL/GenBank/DDBJ databases">
        <title>Phylogenetic diversity of female urinary microbiome.</title>
        <authorList>
            <person name="Thomas-White K."/>
            <person name="Wolfe A.J."/>
        </authorList>
    </citation>
    <scope>NUCLEOTIDE SEQUENCE [LARGE SCALE GENOMIC DNA]</scope>
    <source>
        <strain evidence="7 9">UMB0004</strain>
    </source>
</reference>
<proteinExistence type="predicted"/>
<evidence type="ECO:0000313" key="8">
    <source>
        <dbReference type="EMBL" id="THC81240.1"/>
    </source>
</evidence>
<dbReference type="AlphaFoldDB" id="A0A249DBX1"/>
<dbReference type="CDD" id="cd07377">
    <property type="entry name" value="WHTH_GntR"/>
    <property type="match status" value="1"/>
</dbReference>
<dbReference type="GO" id="GO:0003700">
    <property type="term" value="F:DNA-binding transcription factor activity"/>
    <property type="evidence" value="ECO:0007669"/>
    <property type="project" value="InterPro"/>
</dbReference>
<dbReference type="Proteomes" id="UP000307517">
    <property type="component" value="Unassembled WGS sequence"/>
</dbReference>
<evidence type="ECO:0000259" key="4">
    <source>
        <dbReference type="PROSITE" id="PS50949"/>
    </source>
</evidence>
<evidence type="ECO:0000256" key="1">
    <source>
        <dbReference type="ARBA" id="ARBA00023015"/>
    </source>
</evidence>
<keyword evidence="1" id="KW-0805">Transcription regulation</keyword>
<evidence type="ECO:0000256" key="3">
    <source>
        <dbReference type="ARBA" id="ARBA00023163"/>
    </source>
</evidence>
<keyword evidence="3" id="KW-0804">Transcription</keyword>
<dbReference type="EMBL" id="PKJX01000006">
    <property type="protein sequence ID" value="PLA55954.1"/>
    <property type="molecule type" value="Genomic_DNA"/>
</dbReference>
<dbReference type="Gene3D" id="1.10.10.10">
    <property type="entry name" value="Winged helix-like DNA-binding domain superfamily/Winged helix DNA-binding domain"/>
    <property type="match status" value="1"/>
</dbReference>
<evidence type="ECO:0000313" key="9">
    <source>
        <dbReference type="Proteomes" id="UP000234212"/>
    </source>
</evidence>
<dbReference type="EMBL" id="SSHM01000001">
    <property type="protein sequence ID" value="THC81240.1"/>
    <property type="molecule type" value="Genomic_DNA"/>
</dbReference>
<organism evidence="5 11">
    <name type="scientific">Lacticaseibacillus rhamnosus</name>
    <name type="common">Lactobacillus rhamnosus</name>
    <dbReference type="NCBI Taxonomy" id="47715"/>
    <lineage>
        <taxon>Bacteria</taxon>
        <taxon>Bacillati</taxon>
        <taxon>Bacillota</taxon>
        <taxon>Bacilli</taxon>
        <taxon>Lactobacillales</taxon>
        <taxon>Lactobacillaceae</taxon>
        <taxon>Lacticaseibacillus</taxon>
    </lineage>
</organism>
<dbReference type="EMBL" id="JABXWP010000012">
    <property type="protein sequence ID" value="NVO88688.1"/>
    <property type="molecule type" value="Genomic_DNA"/>
</dbReference>
<feature type="domain" description="HTH gntR-type" evidence="4">
    <location>
        <begin position="4"/>
        <end position="72"/>
    </location>
</feature>
<keyword evidence="2" id="KW-0238">DNA-binding</keyword>
<dbReference type="GO" id="GO:0045892">
    <property type="term" value="P:negative regulation of DNA-templated transcription"/>
    <property type="evidence" value="ECO:0007669"/>
    <property type="project" value="TreeGrafter"/>
</dbReference>
<dbReference type="Proteomes" id="UP000552935">
    <property type="component" value="Unassembled WGS sequence"/>
</dbReference>
<sequence>MHRSPKYVQVYNQILKMIKQGQLAPGAKLPSEEVLTTEFEVSRVTLRTALSLLKEDGFIRSIHGQGHFVEASESQKKSGIEALGNPMLKSLVLPIESRETYFHENQASEFTDRLFDRQNAPYDTLNIWYQNKGENIGNTLAIVLPTTIQMFGVDLSDSAAIINFLEETIYQKASSSNVLITLSDRQQKTFRRTFGDTSPLILMTEDIFGFNGERLLQNKHYIPANLYRANVMRYQNDLQNQIGAVE</sequence>
<comment type="caution">
    <text evidence="5">The sequence shown here is derived from an EMBL/GenBank/DDBJ whole genome shotgun (WGS) entry which is preliminary data.</text>
</comment>
<dbReference type="SMART" id="SM00345">
    <property type="entry name" value="HTH_GNTR"/>
    <property type="match status" value="1"/>
</dbReference>
<accession>A0A249DBX1</accession>
<dbReference type="PROSITE" id="PS50949">
    <property type="entry name" value="HTH_GNTR"/>
    <property type="match status" value="1"/>
</dbReference>
<gene>
    <name evidence="7" type="ORF">CYJ91_11555</name>
    <name evidence="8" type="ORF">E6L36_13215</name>
    <name evidence="6" type="ORF">H0N82_05585</name>
    <name evidence="5" type="ORF">HWN39_09235</name>
</gene>
<dbReference type="PRINTS" id="PR00035">
    <property type="entry name" value="HTHGNTR"/>
</dbReference>
<evidence type="ECO:0000313" key="11">
    <source>
        <dbReference type="Proteomes" id="UP000542889"/>
    </source>
</evidence>
<dbReference type="RefSeq" id="WP_005691472.1">
    <property type="nucleotide sequence ID" value="NZ_CABFNI010000008.1"/>
</dbReference>
<dbReference type="PANTHER" id="PTHR44846:SF12">
    <property type="entry name" value="HTH-TYPE TRANSCRIPTIONAL REGULATOR TRER"/>
    <property type="match status" value="1"/>
</dbReference>
<evidence type="ECO:0000313" key="5">
    <source>
        <dbReference type="EMBL" id="NVO88688.1"/>
    </source>
</evidence>
<evidence type="ECO:0000256" key="2">
    <source>
        <dbReference type="ARBA" id="ARBA00023125"/>
    </source>
</evidence>
<dbReference type="PANTHER" id="PTHR44846">
    <property type="entry name" value="MANNOSYL-D-GLYCERATE TRANSPORT/METABOLISM SYSTEM REPRESSOR MNGR-RELATED"/>
    <property type="match status" value="1"/>
</dbReference>
<dbReference type="InterPro" id="IPR036390">
    <property type="entry name" value="WH_DNA-bd_sf"/>
</dbReference>
<dbReference type="Proteomes" id="UP000542889">
    <property type="component" value="Unassembled WGS sequence"/>
</dbReference>
<reference evidence="6 12" key="4">
    <citation type="submission" date="2020-07" db="EMBL/GenBank/DDBJ databases">
        <title>Organ Donor 1.</title>
        <authorList>
            <person name="Marsh A.J."/>
            <person name="Azcarate-Peril M.A."/>
        </authorList>
    </citation>
    <scope>NUCLEOTIDE SEQUENCE [LARGE SCALE GENOMIC DNA]</scope>
    <source>
        <strain evidence="6 12">AMC0712</strain>
    </source>
</reference>
<dbReference type="Pfam" id="PF00392">
    <property type="entry name" value="GntR"/>
    <property type="match status" value="1"/>
</dbReference>
<dbReference type="GO" id="GO:0003677">
    <property type="term" value="F:DNA binding"/>
    <property type="evidence" value="ECO:0007669"/>
    <property type="project" value="UniProtKB-KW"/>
</dbReference>
<dbReference type="InterPro" id="IPR050679">
    <property type="entry name" value="Bact_HTH_transcr_reg"/>
</dbReference>
<name>A0A249DBX1_LACRH</name>
<dbReference type="SUPFAM" id="SSF46785">
    <property type="entry name" value="Winged helix' DNA-binding domain"/>
    <property type="match status" value="1"/>
</dbReference>
<protein>
    <submittedName>
        <fullName evidence="7">GntR family transcriptional regulator</fullName>
    </submittedName>
    <submittedName>
        <fullName evidence="5">Winged helix-turn-helix transcriptional regulator</fullName>
    </submittedName>
</protein>
<dbReference type="InterPro" id="IPR000524">
    <property type="entry name" value="Tscrpt_reg_HTH_GntR"/>
</dbReference>
<reference evidence="5 11" key="3">
    <citation type="submission" date="2020-06" db="EMBL/GenBank/DDBJ databases">
        <title>Lactobacillus rhamnosus QC,genome.</title>
        <authorList>
            <person name="Yi H."/>
            <person name="Jin M."/>
        </authorList>
    </citation>
    <scope>NUCLEOTIDE SEQUENCE [LARGE SCALE GENOMIC DNA]</scope>
    <source>
        <strain evidence="5 11">QC</strain>
    </source>
</reference>
<dbReference type="InterPro" id="IPR036388">
    <property type="entry name" value="WH-like_DNA-bd_sf"/>
</dbReference>
<evidence type="ECO:0000313" key="12">
    <source>
        <dbReference type="Proteomes" id="UP000552935"/>
    </source>
</evidence>
<reference evidence="8 10" key="2">
    <citation type="submission" date="2019-04" db="EMBL/GenBank/DDBJ databases">
        <title>Genome Announcement to Ensure Probiotic Safety of Lactobacillus rhamnosus UBLR-58.</title>
        <authorList>
            <person name="Sulthana A."/>
            <person name="Lakshmi S.G."/>
            <person name="Madempudi R.S."/>
        </authorList>
    </citation>
    <scope>NUCLEOTIDE SEQUENCE [LARGE SCALE GENOMIC DNA]</scope>
    <source>
        <strain evidence="8 10">UBLR-58</strain>
    </source>
</reference>
<evidence type="ECO:0000313" key="7">
    <source>
        <dbReference type="EMBL" id="PLA55954.1"/>
    </source>
</evidence>
<dbReference type="Proteomes" id="UP000234212">
    <property type="component" value="Unassembled WGS sequence"/>
</dbReference>
<dbReference type="EMBL" id="JACCKI010000003">
    <property type="protein sequence ID" value="NZA04588.1"/>
    <property type="molecule type" value="Genomic_DNA"/>
</dbReference>